<name>A0A096B6P2_FLAPL</name>
<evidence type="ECO:0000256" key="5">
    <source>
        <dbReference type="ARBA" id="ARBA00022989"/>
    </source>
</evidence>
<dbReference type="InterPro" id="IPR000515">
    <property type="entry name" value="MetI-like"/>
</dbReference>
<dbReference type="Pfam" id="PF00528">
    <property type="entry name" value="BPD_transp_1"/>
    <property type="match status" value="1"/>
</dbReference>
<keyword evidence="6 7" id="KW-0472">Membrane</keyword>
<feature type="transmembrane region" description="Helical" evidence="7">
    <location>
        <begin position="169"/>
        <end position="187"/>
    </location>
</feature>
<organism evidence="9 10">
    <name type="scientific">Flavonifractor plautii 1_3_50AFAA</name>
    <dbReference type="NCBI Taxonomy" id="742738"/>
    <lineage>
        <taxon>Bacteria</taxon>
        <taxon>Bacillati</taxon>
        <taxon>Bacillota</taxon>
        <taxon>Clostridia</taxon>
        <taxon>Eubacteriales</taxon>
        <taxon>Oscillospiraceae</taxon>
        <taxon>Flavonifractor</taxon>
    </lineage>
</organism>
<dbReference type="HOGENOM" id="CLU_036879_1_2_9"/>
<sequence length="305" mass="33539">MLKYVLKRIISALVTIFFIITITFFLMKAIPGNPFAAEKMPNPEIEAAMMAKYGLDQPLWKQYIIYLGNFLRGDFGVSYTKAGLTVNKVIADGFPFSLTIGIYASLVVVFAGILFGSVCALRQNKLIDRFFMVLSTLGSTIPSFVLATGFLFLFSKTLGLVPAFGVDEVAGYIGPVLVIGAFPLSFITRLTRTSLVEVQQQDYIRTARSKGISEFKVIYKHALRNALLPVVTYIGPMVASIVTGSFVIETVFGIPGVGQLFTDSIVNRDYPLIMGITVFFAVLLVLAVLIVDLVYVLIDPRIKLD</sequence>
<feature type="transmembrane region" description="Helical" evidence="7">
    <location>
        <begin position="12"/>
        <end position="30"/>
    </location>
</feature>
<dbReference type="EMBL" id="ADLO01000082">
    <property type="protein sequence ID" value="KGF54651.1"/>
    <property type="molecule type" value="Genomic_DNA"/>
</dbReference>
<evidence type="ECO:0000256" key="4">
    <source>
        <dbReference type="ARBA" id="ARBA00022692"/>
    </source>
</evidence>
<feature type="transmembrane region" description="Helical" evidence="7">
    <location>
        <begin position="226"/>
        <end position="252"/>
    </location>
</feature>
<evidence type="ECO:0000259" key="8">
    <source>
        <dbReference type="PROSITE" id="PS50928"/>
    </source>
</evidence>
<dbReference type="PROSITE" id="PS50928">
    <property type="entry name" value="ABC_TM1"/>
    <property type="match status" value="1"/>
</dbReference>
<accession>A0A096B6P2</accession>
<dbReference type="InterPro" id="IPR045621">
    <property type="entry name" value="BPD_transp_1_N"/>
</dbReference>
<keyword evidence="5 7" id="KW-1133">Transmembrane helix</keyword>
<evidence type="ECO:0000256" key="2">
    <source>
        <dbReference type="ARBA" id="ARBA00022448"/>
    </source>
</evidence>
<dbReference type="GO" id="GO:0005886">
    <property type="term" value="C:plasma membrane"/>
    <property type="evidence" value="ECO:0007669"/>
    <property type="project" value="UniProtKB-SubCell"/>
</dbReference>
<dbReference type="PATRIC" id="fig|742738.3.peg.2684"/>
<feature type="transmembrane region" description="Helical" evidence="7">
    <location>
        <begin position="100"/>
        <end position="121"/>
    </location>
</feature>
<feature type="transmembrane region" description="Helical" evidence="7">
    <location>
        <begin position="272"/>
        <end position="298"/>
    </location>
</feature>
<evidence type="ECO:0000256" key="3">
    <source>
        <dbReference type="ARBA" id="ARBA00022475"/>
    </source>
</evidence>
<dbReference type="Proteomes" id="UP000029585">
    <property type="component" value="Unassembled WGS sequence"/>
</dbReference>
<gene>
    <name evidence="9" type="ORF">HMPREF9460_02614</name>
</gene>
<dbReference type="Pfam" id="PF19300">
    <property type="entry name" value="BPD_transp_1_N"/>
    <property type="match status" value="1"/>
</dbReference>
<evidence type="ECO:0000313" key="10">
    <source>
        <dbReference type="Proteomes" id="UP000029585"/>
    </source>
</evidence>
<dbReference type="AlphaFoldDB" id="A0A096B6P2"/>
<evidence type="ECO:0000256" key="7">
    <source>
        <dbReference type="RuleBase" id="RU363032"/>
    </source>
</evidence>
<dbReference type="SUPFAM" id="SSF161098">
    <property type="entry name" value="MetI-like"/>
    <property type="match status" value="1"/>
</dbReference>
<keyword evidence="3" id="KW-1003">Cell membrane</keyword>
<reference evidence="9 10" key="1">
    <citation type="submission" date="2011-08" db="EMBL/GenBank/DDBJ databases">
        <title>The Genome Sequence of Clostridium orbiscindens 1_3_50AFAA.</title>
        <authorList>
            <consortium name="The Broad Institute Genome Sequencing Platform"/>
            <person name="Earl A."/>
            <person name="Ward D."/>
            <person name="Feldgarden M."/>
            <person name="Gevers D."/>
            <person name="Daigneault M."/>
            <person name="Strauss J."/>
            <person name="Allen-Vercoe E."/>
            <person name="Young S.K."/>
            <person name="Zeng Q."/>
            <person name="Gargeya S."/>
            <person name="Fitzgerald M."/>
            <person name="Haas B."/>
            <person name="Abouelleil A."/>
            <person name="Alvarado L."/>
            <person name="Arachchi H.M."/>
            <person name="Berlin A."/>
            <person name="Brown A."/>
            <person name="Chapman S.B."/>
            <person name="Chen Z."/>
            <person name="Dunbar C."/>
            <person name="Freedman E."/>
            <person name="Gearin G."/>
            <person name="Gellesch M."/>
            <person name="Goldberg J."/>
            <person name="Griggs A."/>
            <person name="Gujja S."/>
            <person name="Heiman D."/>
            <person name="Howarth C."/>
            <person name="Larson L."/>
            <person name="Lui A."/>
            <person name="MacDonald P.J.P."/>
            <person name="Montmayeur A."/>
            <person name="Murphy C."/>
            <person name="Neiman D."/>
            <person name="Pearson M."/>
            <person name="Priest M."/>
            <person name="Roberts A."/>
            <person name="Saif S."/>
            <person name="Shea T."/>
            <person name="Shenoy N."/>
            <person name="Sisk P."/>
            <person name="Stolte C."/>
            <person name="Sykes S."/>
            <person name="Wortman J."/>
            <person name="Nusbaum C."/>
            <person name="Birren B."/>
        </authorList>
    </citation>
    <scope>NUCLEOTIDE SEQUENCE [LARGE SCALE GENOMIC DNA]</scope>
    <source>
        <strain evidence="9 10">1_3_50AFAA</strain>
    </source>
</reference>
<keyword evidence="4 7" id="KW-0812">Transmembrane</keyword>
<proteinExistence type="inferred from homology"/>
<evidence type="ECO:0000256" key="1">
    <source>
        <dbReference type="ARBA" id="ARBA00004651"/>
    </source>
</evidence>
<protein>
    <recommendedName>
        <fullName evidence="8">ABC transmembrane type-1 domain-containing protein</fullName>
    </recommendedName>
</protein>
<dbReference type="CDD" id="cd06261">
    <property type="entry name" value="TM_PBP2"/>
    <property type="match status" value="1"/>
</dbReference>
<dbReference type="InterPro" id="IPR035906">
    <property type="entry name" value="MetI-like_sf"/>
</dbReference>
<feature type="transmembrane region" description="Helical" evidence="7">
    <location>
        <begin position="133"/>
        <end position="154"/>
    </location>
</feature>
<keyword evidence="10" id="KW-1185">Reference proteome</keyword>
<dbReference type="PANTHER" id="PTHR30465:SF93">
    <property type="entry name" value="OLIGOPEPTIDE TRANSPORT SYSTEM PERMEASE PROTEIN OPPB"/>
    <property type="match status" value="1"/>
</dbReference>
<dbReference type="PANTHER" id="PTHR30465">
    <property type="entry name" value="INNER MEMBRANE ABC TRANSPORTER"/>
    <property type="match status" value="1"/>
</dbReference>
<comment type="caution">
    <text evidence="9">The sequence shown here is derived from an EMBL/GenBank/DDBJ whole genome shotgun (WGS) entry which is preliminary data.</text>
</comment>
<dbReference type="RefSeq" id="WP_044941825.1">
    <property type="nucleotide sequence ID" value="NZ_KN174164.1"/>
</dbReference>
<keyword evidence="2 7" id="KW-0813">Transport</keyword>
<dbReference type="eggNOG" id="COG0601">
    <property type="taxonomic scope" value="Bacteria"/>
</dbReference>
<dbReference type="Gene3D" id="1.10.3720.10">
    <property type="entry name" value="MetI-like"/>
    <property type="match status" value="1"/>
</dbReference>
<comment type="similarity">
    <text evidence="7">Belongs to the binding-protein-dependent transport system permease family.</text>
</comment>
<comment type="subcellular location">
    <subcellularLocation>
        <location evidence="1 7">Cell membrane</location>
        <topology evidence="1 7">Multi-pass membrane protein</topology>
    </subcellularLocation>
</comment>
<evidence type="ECO:0000313" key="9">
    <source>
        <dbReference type="EMBL" id="KGF54651.1"/>
    </source>
</evidence>
<feature type="domain" description="ABC transmembrane type-1" evidence="8">
    <location>
        <begin position="94"/>
        <end position="295"/>
    </location>
</feature>
<dbReference type="GO" id="GO:0055085">
    <property type="term" value="P:transmembrane transport"/>
    <property type="evidence" value="ECO:0007669"/>
    <property type="project" value="InterPro"/>
</dbReference>
<evidence type="ECO:0000256" key="6">
    <source>
        <dbReference type="ARBA" id="ARBA00023136"/>
    </source>
</evidence>